<evidence type="ECO:0000313" key="3">
    <source>
        <dbReference type="Proteomes" id="UP000630615"/>
    </source>
</evidence>
<reference evidence="3" key="1">
    <citation type="journal article" date="2019" name="Int. J. Syst. Evol. Microbiol.">
        <title>The Global Catalogue of Microorganisms (GCM) 10K type strain sequencing project: providing services to taxonomists for standard genome sequencing and annotation.</title>
        <authorList>
            <consortium name="The Broad Institute Genomics Platform"/>
            <consortium name="The Broad Institute Genome Sequencing Center for Infectious Disease"/>
            <person name="Wu L."/>
            <person name="Ma J."/>
        </authorList>
    </citation>
    <scope>NUCLEOTIDE SEQUENCE [LARGE SCALE GENOMIC DNA]</scope>
    <source>
        <strain evidence="3">CGMCC 1.15942</strain>
    </source>
</reference>
<accession>A0ABQ1PRD8</accession>
<dbReference type="Pfam" id="PF18555">
    <property type="entry name" value="MobL"/>
    <property type="match status" value="1"/>
</dbReference>
<proteinExistence type="predicted"/>
<organism evidence="2 3">
    <name type="scientific">Enterococcus wangshanyuanii</name>
    <dbReference type="NCBI Taxonomy" id="2005703"/>
    <lineage>
        <taxon>Bacteria</taxon>
        <taxon>Bacillati</taxon>
        <taxon>Bacillota</taxon>
        <taxon>Bacilli</taxon>
        <taxon>Lactobacillales</taxon>
        <taxon>Enterococcaceae</taxon>
        <taxon>Enterococcus</taxon>
    </lineage>
</organism>
<dbReference type="InterPro" id="IPR041073">
    <property type="entry name" value="MobL"/>
</dbReference>
<dbReference type="EMBL" id="BMKI01000012">
    <property type="protein sequence ID" value="GGD01884.1"/>
    <property type="molecule type" value="Genomic_DNA"/>
</dbReference>
<comment type="caution">
    <text evidence="2">The sequence shown here is derived from an EMBL/GenBank/DDBJ whole genome shotgun (WGS) entry which is preliminary data.</text>
</comment>
<keyword evidence="3" id="KW-1185">Reference proteome</keyword>
<feature type="coiled-coil region" evidence="1">
    <location>
        <begin position="653"/>
        <end position="680"/>
    </location>
</feature>
<dbReference type="RefSeq" id="WP_088271839.1">
    <property type="nucleotide sequence ID" value="NZ_BMKI01000012.1"/>
</dbReference>
<evidence type="ECO:0000256" key="1">
    <source>
        <dbReference type="SAM" id="Coils"/>
    </source>
</evidence>
<name>A0ABQ1PRD8_9ENTE</name>
<protein>
    <submittedName>
        <fullName evidence="2">Uncharacterized protein</fullName>
    </submittedName>
</protein>
<sequence length="686" mass="79839">MSKKTAGLIMTGVFVMPHADTYDEYIDYMGRSEAVRNENFNKFNAFEDVDGVNVIDGAGESQFERYTDYMSNPEKTKSLFNQRYDRMPIEDVQYTKKYFMEGQDNGSPLWQLVFSFRNEWLEEQGLMDRSKHEVNEAKIYDATRLAMKQLMDKAELNAEWLGSIHFNTKHIHVHVGMVERNPSREWIYYKDEKNPENTGWQFKGKLKINHINSAKSKFVNELLNMQNELIKVDEQMKNLTTTAKANVPKLKEQLFRQSIHELQLKLPANKRRWTYGYAKGQKFKAEIDRVVTLYLNTYAKEELESFIQRVQPISATYEEAYGNPKNEPTYLENKLYGKNGLYHTLGNIVLNELKELSRQQNKQQSQERFTLEDLKQLEKEEQCVRSDLPSPEDLFEADDVDEYEYYMTNLLQGEPPEVQDEFISDELYQALNQYESLVLEEPLMKGVLDKLKADLLARTPTNEEIREKLFALDEEEKRSIEKRGVVVREEGHAEPVQLVKNETIKGYLAIPGSSADVVIVGQEKSNSESARKEQKEEHNINSFSRKNREGILEQNPNATFIYGENQWRLAGKNIIESERSRPIIIYAPVFEGEGEQKRLTGFNPVPMYDVSQTKNAEKKTFVYSNQEGVQIEKNPYVRGGQGGGGYSDPHAFDRQLKQMMNKLENATQRYLNEKAFKEMEYQQTLS</sequence>
<dbReference type="Proteomes" id="UP000630615">
    <property type="component" value="Unassembled WGS sequence"/>
</dbReference>
<dbReference type="NCBIfam" id="NF041498">
    <property type="entry name" value="MobP2"/>
    <property type="match status" value="1"/>
</dbReference>
<keyword evidence="1" id="KW-0175">Coiled coil</keyword>
<dbReference type="InterPro" id="IPR048101">
    <property type="entry name" value="MobP2"/>
</dbReference>
<evidence type="ECO:0000313" key="2">
    <source>
        <dbReference type="EMBL" id="GGD01884.1"/>
    </source>
</evidence>
<gene>
    <name evidence="2" type="ORF">GCM10011573_34270</name>
</gene>